<dbReference type="PROSITE" id="PS50052">
    <property type="entry name" value="GUANYLATE_KINASE_2"/>
    <property type="match status" value="1"/>
</dbReference>
<dbReference type="CDD" id="cd11859">
    <property type="entry name" value="SH3_ZO"/>
    <property type="match status" value="1"/>
</dbReference>
<dbReference type="InterPro" id="IPR008144">
    <property type="entry name" value="Guanylate_kin-like_dom"/>
</dbReference>
<gene>
    <name evidence="8" type="ORF">NEMVEDRAFT_v1g242549</name>
</gene>
<dbReference type="SMART" id="SM00326">
    <property type="entry name" value="SH3"/>
    <property type="match status" value="1"/>
</dbReference>
<name>A7S398_NEMVE</name>
<dbReference type="InterPro" id="IPR000906">
    <property type="entry name" value="ZU5_dom"/>
</dbReference>
<feature type="domain" description="SH3" evidence="4">
    <location>
        <begin position="123"/>
        <end position="193"/>
    </location>
</feature>
<dbReference type="SUPFAM" id="SSF52540">
    <property type="entry name" value="P-loop containing nucleoside triphosphate hydrolases"/>
    <property type="match status" value="1"/>
</dbReference>
<proteinExistence type="predicted"/>
<dbReference type="SUPFAM" id="SSF50044">
    <property type="entry name" value="SH3-domain"/>
    <property type="match status" value="1"/>
</dbReference>
<dbReference type="Pfam" id="PF00595">
    <property type="entry name" value="PDZ"/>
    <property type="match status" value="1"/>
</dbReference>
<evidence type="ECO:0000313" key="9">
    <source>
        <dbReference type="Proteomes" id="UP000001593"/>
    </source>
</evidence>
<dbReference type="OMA" id="NGDIFHI"/>
<dbReference type="Gene3D" id="3.40.50.300">
    <property type="entry name" value="P-loop containing nucleotide triphosphate hydrolases"/>
    <property type="match status" value="1"/>
</dbReference>
<dbReference type="InterPro" id="IPR008145">
    <property type="entry name" value="GK/Ca_channel_bsu"/>
</dbReference>
<keyword evidence="9" id="KW-1185">Reference proteome</keyword>
<dbReference type="PROSITE" id="PS51145">
    <property type="entry name" value="ZU5"/>
    <property type="match status" value="1"/>
</dbReference>
<feature type="compositionally biased region" description="Basic and acidic residues" evidence="3">
    <location>
        <begin position="459"/>
        <end position="473"/>
    </location>
</feature>
<feature type="domain" description="ZU5" evidence="7">
    <location>
        <begin position="811"/>
        <end position="957"/>
    </location>
</feature>
<feature type="compositionally biased region" description="Low complexity" evidence="3">
    <location>
        <begin position="449"/>
        <end position="458"/>
    </location>
</feature>
<evidence type="ECO:0000259" key="6">
    <source>
        <dbReference type="PROSITE" id="PS50106"/>
    </source>
</evidence>
<dbReference type="SMART" id="SM00072">
    <property type="entry name" value="GuKc"/>
    <property type="match status" value="1"/>
</dbReference>
<feature type="compositionally biased region" description="Basic and acidic residues" evidence="3">
    <location>
        <begin position="555"/>
        <end position="569"/>
    </location>
</feature>
<dbReference type="InterPro" id="IPR027417">
    <property type="entry name" value="P-loop_NTPase"/>
</dbReference>
<sequence>MDLSALDSWDASTPRKVERNTSEDYLRDQDTRSIRFSREGKGIGIQVQGGNKHGIFVAGVREGNPAHRQGLRRGDKILMANDIDFKDITREEAVLILLSLGDEVSLLYQPRQREFERNKDQPGDDFFIKAHFDYEAMEDGELAFKREEVFHVTDTMYKGTIGSWYAGKVDLHDPHHMGATGVIPNKCRAEQLATVRRVEEDKTPKKEKPFSTNSLKRGASLRRKHQFVSTDKLDMDSFVAQARDFKLPAYERVHRKHPGFVRPVVLLGPLADIAIDKLLMDQPHVYAVPTAFGSTPGGKNARRTLSYAAIKEVVDKHQHCLLDIAPDEVERLNYCQLYPIVIHIDVKDKNAIKELRTSMGQSKESAKHIKKLFDDEAKLKKKYTHLFTTSVTAGTEPELKLKWMNELKDKIRDLQDGNVWASETEFEEHEGVEFNRRSMAFDYESNLDSPTTRSSISRPPEEDLHPERPREDEPYTSYNGPQVEYRDRERDRDRDRERDRERDRDRDREPYDGYPPEDIDRASRPGYKPSGNVVQVLPPSQDPGNLRQSLRKTRPSSEDYTDRNGDYPIRDGYNPAEAEIKQRADNLRKVEQRPEVFDRYDQEYGVKVSDLWTIDNESRRRDKVAPVEVIPVQSTPVNDLQSAPEPKPYRFEPATKPRNVVIDRSGKETVAHTSYYPTRVHATVRQVEAYPSSEPEIRAQVVDRAQSAPSYKRAEVTIPVRRDSKGDRQRKIYTSDAYTARPYSSEQPPPRPTEPDNYFKLSRAPPEPRPGSYRSEYIPDPVISREYRSEVPDSVVTSDFESLEDDTQVVATARGIFTHEGGVLSSEESGVSIFIPEGAIPKGVEQEIYFKVCKENNIMPPLDTEKGETLLSPLVMCGPHGTKFLKSVELRLPHCAAMTPDGWSFALKSSDTPTGMPTQWRNVSLPGQEHKDKCQVDPNSVSVLVDHFSSFSLAGEARSNATKRMVASVFAQPPMTNSEWLFHVVLADNMDSARREVQQAETACGRLQFSPFVPIDVHGDAKDVRVQLRDIADGWISRSACKKYIEFQDTWEAYLQNPTVNFVVHDRARGRVPNVCEVEVWQEGHEREAVILDVCTEPRQAYKSKMSNLDEYVI</sequence>
<feature type="compositionally biased region" description="Basic and acidic residues" evidence="3">
    <location>
        <begin position="720"/>
        <end position="730"/>
    </location>
</feature>
<dbReference type="Pfam" id="PF00791">
    <property type="entry name" value="ZU5"/>
    <property type="match status" value="1"/>
</dbReference>
<dbReference type="SUPFAM" id="SSF50156">
    <property type="entry name" value="PDZ domain-like"/>
    <property type="match status" value="1"/>
</dbReference>
<feature type="region of interest" description="Disordered" evidence="3">
    <location>
        <begin position="445"/>
        <end position="574"/>
    </location>
</feature>
<accession>A7S398</accession>
<dbReference type="SMART" id="SM00228">
    <property type="entry name" value="PDZ"/>
    <property type="match status" value="1"/>
</dbReference>
<dbReference type="FunFam" id="2.60.220.30:FF:000004">
    <property type="entry name" value="tight junction protein ZO-1 isoform X1"/>
    <property type="match status" value="1"/>
</dbReference>
<dbReference type="STRING" id="45351.A7S398"/>
<feature type="domain" description="PDZ" evidence="6">
    <location>
        <begin position="33"/>
        <end position="112"/>
    </location>
</feature>
<evidence type="ECO:0000256" key="2">
    <source>
        <dbReference type="PROSITE-ProRule" id="PRU00192"/>
    </source>
</evidence>
<dbReference type="Gene3D" id="2.30.30.40">
    <property type="entry name" value="SH3 Domains"/>
    <property type="match status" value="1"/>
</dbReference>
<dbReference type="PANTHER" id="PTHR13865">
    <property type="entry name" value="TIGHT JUNCTION PROTEIN"/>
    <property type="match status" value="1"/>
</dbReference>
<dbReference type="PROSITE" id="PS50002">
    <property type="entry name" value="SH3"/>
    <property type="match status" value="1"/>
</dbReference>
<evidence type="ECO:0000256" key="3">
    <source>
        <dbReference type="SAM" id="MobiDB-lite"/>
    </source>
</evidence>
<feature type="region of interest" description="Disordered" evidence="3">
    <location>
        <begin position="720"/>
        <end position="775"/>
    </location>
</feature>
<evidence type="ECO:0000259" key="4">
    <source>
        <dbReference type="PROSITE" id="PS50002"/>
    </source>
</evidence>
<dbReference type="Pfam" id="PF07653">
    <property type="entry name" value="SH3_2"/>
    <property type="match status" value="1"/>
</dbReference>
<dbReference type="InterPro" id="IPR001452">
    <property type="entry name" value="SH3_domain"/>
</dbReference>
<evidence type="ECO:0000259" key="7">
    <source>
        <dbReference type="PROSITE" id="PS51145"/>
    </source>
</evidence>
<dbReference type="eggNOG" id="KOG3580">
    <property type="taxonomic scope" value="Eukaryota"/>
</dbReference>
<protein>
    <recommendedName>
        <fullName evidence="10">Tight junction protein ZO-1</fullName>
    </recommendedName>
</protein>
<dbReference type="Gene3D" id="2.60.220.30">
    <property type="match status" value="1"/>
</dbReference>
<evidence type="ECO:0000259" key="5">
    <source>
        <dbReference type="PROSITE" id="PS50052"/>
    </source>
</evidence>
<dbReference type="InParanoid" id="A7S398"/>
<dbReference type="AlphaFoldDB" id="A7S398"/>
<evidence type="ECO:0000256" key="1">
    <source>
        <dbReference type="ARBA" id="ARBA00022443"/>
    </source>
</evidence>
<evidence type="ECO:0000313" key="8">
    <source>
        <dbReference type="EMBL" id="EDO41849.1"/>
    </source>
</evidence>
<dbReference type="PANTHER" id="PTHR13865:SF28">
    <property type="entry name" value="POLYCHAETOID, ISOFORM O"/>
    <property type="match status" value="1"/>
</dbReference>
<dbReference type="InterPro" id="IPR036028">
    <property type="entry name" value="SH3-like_dom_sf"/>
</dbReference>
<dbReference type="EMBL" id="DS469572">
    <property type="protein sequence ID" value="EDO41849.1"/>
    <property type="molecule type" value="Genomic_DNA"/>
</dbReference>
<dbReference type="Proteomes" id="UP000001593">
    <property type="component" value="Unassembled WGS sequence"/>
</dbReference>
<dbReference type="Gene3D" id="2.30.42.10">
    <property type="match status" value="1"/>
</dbReference>
<dbReference type="SMART" id="SM00218">
    <property type="entry name" value="ZU5"/>
    <property type="match status" value="1"/>
</dbReference>
<dbReference type="HOGENOM" id="CLU_001538_3_0_1"/>
<feature type="domain" description="Guanylate kinase-like" evidence="5">
    <location>
        <begin position="209"/>
        <end position="412"/>
    </location>
</feature>
<dbReference type="InterPro" id="IPR036034">
    <property type="entry name" value="PDZ_sf"/>
</dbReference>
<dbReference type="PhylomeDB" id="A7S398"/>
<organism evidence="8 9">
    <name type="scientific">Nematostella vectensis</name>
    <name type="common">Starlet sea anemone</name>
    <dbReference type="NCBI Taxonomy" id="45351"/>
    <lineage>
        <taxon>Eukaryota</taxon>
        <taxon>Metazoa</taxon>
        <taxon>Cnidaria</taxon>
        <taxon>Anthozoa</taxon>
        <taxon>Hexacorallia</taxon>
        <taxon>Actiniaria</taxon>
        <taxon>Edwardsiidae</taxon>
        <taxon>Nematostella</taxon>
    </lineage>
</organism>
<keyword evidence="1 2" id="KW-0728">SH3 domain</keyword>
<feature type="compositionally biased region" description="Basic and acidic residues" evidence="3">
    <location>
        <begin position="484"/>
        <end position="511"/>
    </location>
</feature>
<dbReference type="InterPro" id="IPR001478">
    <property type="entry name" value="PDZ"/>
</dbReference>
<dbReference type="Pfam" id="PF00625">
    <property type="entry name" value="Guanylate_kin"/>
    <property type="match status" value="1"/>
</dbReference>
<dbReference type="PROSITE" id="PS50106">
    <property type="entry name" value="PDZ"/>
    <property type="match status" value="1"/>
</dbReference>
<reference evidence="8 9" key="1">
    <citation type="journal article" date="2007" name="Science">
        <title>Sea anemone genome reveals ancestral eumetazoan gene repertoire and genomic organization.</title>
        <authorList>
            <person name="Putnam N.H."/>
            <person name="Srivastava M."/>
            <person name="Hellsten U."/>
            <person name="Dirks B."/>
            <person name="Chapman J."/>
            <person name="Salamov A."/>
            <person name="Terry A."/>
            <person name="Shapiro H."/>
            <person name="Lindquist E."/>
            <person name="Kapitonov V.V."/>
            <person name="Jurka J."/>
            <person name="Genikhovich G."/>
            <person name="Grigoriev I.V."/>
            <person name="Lucas S.M."/>
            <person name="Steele R.E."/>
            <person name="Finnerty J.R."/>
            <person name="Technau U."/>
            <person name="Martindale M.Q."/>
            <person name="Rokhsar D.S."/>
        </authorList>
    </citation>
    <scope>NUCLEOTIDE SEQUENCE [LARGE SCALE GENOMIC DNA]</scope>
    <source>
        <strain evidence="9">CH2 X CH6</strain>
    </source>
</reference>
<evidence type="ECO:0008006" key="10">
    <source>
        <dbReference type="Google" id="ProtNLM"/>
    </source>
</evidence>